<dbReference type="InterPro" id="IPR003879">
    <property type="entry name" value="Butyrophylin_SPRY"/>
</dbReference>
<dbReference type="SUPFAM" id="SSF57850">
    <property type="entry name" value="RING/U-box"/>
    <property type="match status" value="1"/>
</dbReference>
<dbReference type="PANTHER" id="PTHR25465">
    <property type="entry name" value="B-BOX DOMAIN CONTAINING"/>
    <property type="match status" value="1"/>
</dbReference>
<name>A0A8C9XU07_SANLU</name>
<evidence type="ECO:0000256" key="3">
    <source>
        <dbReference type="ARBA" id="ARBA00022771"/>
    </source>
</evidence>
<feature type="coiled-coil region" evidence="7">
    <location>
        <begin position="604"/>
        <end position="631"/>
    </location>
</feature>
<dbReference type="InterPro" id="IPR051051">
    <property type="entry name" value="E3_ubiq-ligase_TRIM/RNF"/>
</dbReference>
<dbReference type="PROSITE" id="PS50089">
    <property type="entry name" value="ZF_RING_2"/>
    <property type="match status" value="1"/>
</dbReference>
<feature type="domain" description="B box-type" evidence="9">
    <location>
        <begin position="155"/>
        <end position="195"/>
    </location>
</feature>
<keyword evidence="3 6" id="KW-0863">Zinc-finger</keyword>
<dbReference type="PANTHER" id="PTHR25465:SF32">
    <property type="entry name" value="BLOODTHIRSTY-RELATED GENE FAMILY, MEMBER 16 ISOFORM X1-RELATED"/>
    <property type="match status" value="1"/>
</dbReference>
<keyword evidence="12" id="KW-1185">Reference proteome</keyword>
<dbReference type="Pfam" id="PF25600">
    <property type="entry name" value="TRIM_CC"/>
    <property type="match status" value="2"/>
</dbReference>
<dbReference type="GO" id="GO:0008270">
    <property type="term" value="F:zinc ion binding"/>
    <property type="evidence" value="ECO:0007669"/>
    <property type="project" value="UniProtKB-KW"/>
</dbReference>
<evidence type="ECO:0000256" key="2">
    <source>
        <dbReference type="ARBA" id="ARBA00022723"/>
    </source>
</evidence>
<dbReference type="CDD" id="cd19802">
    <property type="entry name" value="Bbox1_TRIM8-like"/>
    <property type="match status" value="1"/>
</dbReference>
<accession>A0A8C9XU07</accession>
<feature type="domain" description="RING-type" evidence="8">
    <location>
        <begin position="38"/>
        <end position="78"/>
    </location>
</feature>
<dbReference type="GeneTree" id="ENSGT01040000240400"/>
<dbReference type="FunFam" id="2.60.120.920:FF:000004">
    <property type="entry name" value="Butyrophilin subfamily 1 member A1"/>
    <property type="match status" value="1"/>
</dbReference>
<dbReference type="PROSITE" id="PS50119">
    <property type="entry name" value="ZF_BBOX"/>
    <property type="match status" value="2"/>
</dbReference>
<dbReference type="Pfam" id="PF00643">
    <property type="entry name" value="zf-B_box"/>
    <property type="match status" value="2"/>
</dbReference>
<evidence type="ECO:0000256" key="4">
    <source>
        <dbReference type="ARBA" id="ARBA00022833"/>
    </source>
</evidence>
<evidence type="ECO:0000313" key="11">
    <source>
        <dbReference type="Ensembl" id="ENSSLUP00000014126.1"/>
    </source>
</evidence>
<keyword evidence="5" id="KW-0391">Immunity</keyword>
<dbReference type="Gene3D" id="3.30.160.60">
    <property type="entry name" value="Classic Zinc Finger"/>
    <property type="match status" value="2"/>
</dbReference>
<keyword evidence="2" id="KW-0479">Metal-binding</keyword>
<evidence type="ECO:0000259" key="9">
    <source>
        <dbReference type="PROSITE" id="PS50119"/>
    </source>
</evidence>
<dbReference type="PRINTS" id="PR01407">
    <property type="entry name" value="BUTYPHLNCDUF"/>
</dbReference>
<reference evidence="11" key="2">
    <citation type="submission" date="2025-09" db="UniProtKB">
        <authorList>
            <consortium name="Ensembl"/>
        </authorList>
    </citation>
    <scope>IDENTIFICATION</scope>
</reference>
<dbReference type="InterPro" id="IPR013320">
    <property type="entry name" value="ConA-like_dom_sf"/>
</dbReference>
<dbReference type="Gene3D" id="4.10.830.40">
    <property type="match status" value="1"/>
</dbReference>
<evidence type="ECO:0000256" key="1">
    <source>
        <dbReference type="ARBA" id="ARBA00022588"/>
    </source>
</evidence>
<dbReference type="InterPro" id="IPR013083">
    <property type="entry name" value="Znf_RING/FYVE/PHD"/>
</dbReference>
<dbReference type="CDD" id="cd13733">
    <property type="entry name" value="SPRY_PRY_C-I_1"/>
    <property type="match status" value="2"/>
</dbReference>
<dbReference type="GO" id="GO:0005737">
    <property type="term" value="C:cytoplasm"/>
    <property type="evidence" value="ECO:0007669"/>
    <property type="project" value="UniProtKB-ARBA"/>
</dbReference>
<dbReference type="AlphaFoldDB" id="A0A8C9XU07"/>
<dbReference type="GO" id="GO:0045087">
    <property type="term" value="P:innate immune response"/>
    <property type="evidence" value="ECO:0007669"/>
    <property type="project" value="UniProtKB-KW"/>
</dbReference>
<evidence type="ECO:0000313" key="12">
    <source>
        <dbReference type="Proteomes" id="UP000694568"/>
    </source>
</evidence>
<dbReference type="InterPro" id="IPR006574">
    <property type="entry name" value="PRY"/>
</dbReference>
<dbReference type="InterPro" id="IPR017907">
    <property type="entry name" value="Znf_RING_CS"/>
</dbReference>
<evidence type="ECO:0000256" key="7">
    <source>
        <dbReference type="SAM" id="Coils"/>
    </source>
</evidence>
<dbReference type="CDD" id="cd19769">
    <property type="entry name" value="Bbox2_TRIM16-like"/>
    <property type="match status" value="2"/>
</dbReference>
<dbReference type="SMART" id="SM00589">
    <property type="entry name" value="PRY"/>
    <property type="match status" value="2"/>
</dbReference>
<dbReference type="InterPro" id="IPR027370">
    <property type="entry name" value="Znf-RING_euk"/>
</dbReference>
<dbReference type="InterPro" id="IPR001841">
    <property type="entry name" value="Znf_RING"/>
</dbReference>
<protein>
    <submittedName>
        <fullName evidence="11">Uncharacterized protein</fullName>
    </submittedName>
</protein>
<dbReference type="PROSITE" id="PS00518">
    <property type="entry name" value="ZF_RING_1"/>
    <property type="match status" value="1"/>
</dbReference>
<dbReference type="Pfam" id="PF00622">
    <property type="entry name" value="SPRY"/>
    <property type="match status" value="2"/>
</dbReference>
<dbReference type="Gene3D" id="2.60.120.920">
    <property type="match status" value="2"/>
</dbReference>
<dbReference type="SUPFAM" id="SSF49899">
    <property type="entry name" value="Concanavalin A-like lectins/glucanases"/>
    <property type="match status" value="2"/>
</dbReference>
<organism evidence="11 12">
    <name type="scientific">Sander lucioperca</name>
    <name type="common">Pike-perch</name>
    <name type="synonym">Perca lucioperca</name>
    <dbReference type="NCBI Taxonomy" id="283035"/>
    <lineage>
        <taxon>Eukaryota</taxon>
        <taxon>Metazoa</taxon>
        <taxon>Chordata</taxon>
        <taxon>Craniata</taxon>
        <taxon>Vertebrata</taxon>
        <taxon>Euteleostomi</taxon>
        <taxon>Actinopterygii</taxon>
        <taxon>Neopterygii</taxon>
        <taxon>Teleostei</taxon>
        <taxon>Neoteleostei</taxon>
        <taxon>Acanthomorphata</taxon>
        <taxon>Eupercaria</taxon>
        <taxon>Perciformes</taxon>
        <taxon>Percoidei</taxon>
        <taxon>Percidae</taxon>
        <taxon>Luciopercinae</taxon>
        <taxon>Sander</taxon>
    </lineage>
</organism>
<dbReference type="SMART" id="SM00184">
    <property type="entry name" value="RING"/>
    <property type="match status" value="1"/>
</dbReference>
<dbReference type="SMART" id="SM00449">
    <property type="entry name" value="SPRY"/>
    <property type="match status" value="1"/>
</dbReference>
<feature type="domain" description="B box-type" evidence="9">
    <location>
        <begin position="496"/>
        <end position="524"/>
    </location>
</feature>
<dbReference type="Pfam" id="PF13765">
    <property type="entry name" value="PRY"/>
    <property type="match status" value="2"/>
</dbReference>
<dbReference type="Ensembl" id="ENSSLUT00000014589.1">
    <property type="protein sequence ID" value="ENSSLUP00000014126.1"/>
    <property type="gene ID" value="ENSSLUG00000006628.1"/>
</dbReference>
<dbReference type="InterPro" id="IPR000315">
    <property type="entry name" value="Znf_B-box"/>
</dbReference>
<keyword evidence="4" id="KW-0862">Zinc</keyword>
<dbReference type="InterPro" id="IPR043136">
    <property type="entry name" value="B30.2/SPRY_sf"/>
</dbReference>
<dbReference type="SUPFAM" id="SSF57845">
    <property type="entry name" value="B-box zinc-binding domain"/>
    <property type="match status" value="2"/>
</dbReference>
<dbReference type="Proteomes" id="UP000694568">
    <property type="component" value="Unplaced"/>
</dbReference>
<dbReference type="PROSITE" id="PS50188">
    <property type="entry name" value="B302_SPRY"/>
    <property type="match status" value="2"/>
</dbReference>
<evidence type="ECO:0000256" key="5">
    <source>
        <dbReference type="ARBA" id="ARBA00022859"/>
    </source>
</evidence>
<dbReference type="SMART" id="SM00336">
    <property type="entry name" value="BBOX"/>
    <property type="match status" value="2"/>
</dbReference>
<keyword evidence="1" id="KW-0399">Innate immunity</keyword>
<sequence length="886" mass="101334">STDHVLTTNELLQSWIESVLRPPFQAASCQLSEDQFLCSICVDVFTDPVTTSCGHNFCRNCITEHWNTNDQYLCPMCKTVFNTKPELHINTFISEMVQQVSKPGEVPCDVCTGTKLKALKSCLVCLVSYCETHLESHLTMSGLKRHQLIDPVENLEDRMCMKHDKPLELFCKTDQTCVCMLCTVLDHKMHDVVPLKEGYEEKKVELGKTEAEIQQMIQKRRLKIQEIKHSVDLSEEDADREIAEGVQVFTSLMESVERGLNELINTIKEKQRTQEIWAEHLIQELKQEISDLTKRSTEVEQLSRSEDHLHLLQSFQSMKAAPPTKDWTEVSVRPSSYEGTVVRAVAQLEETLSKEMKKLVESELKRVQQYAVDVTLDRDTAHPELILSDDGKQVYHGDVKKNLPDNPERFSNSLCVLGKQSFPSGRFYYELQVKGKTEWDFGVARELNNRKGLITLSPEDGYWTIWLRNGNEYEALDDYVVRLSLKSPPQKHDKPLELFCKTDQTCVCMLCTVLDHKMHDVVPLKEEYEEKKAELGKTEAEIQQMIKERQQRIRNIKWRVNSSRKNAESEIAEGVEAFTALMKLIERSMNILIDTIQDKQKAIEKQAQAFIKELEQEISELMKRSTEVEQLSRSEDHLHVLQSIQSMKAVPPTKDWEKVRVCPQSYVGTVARALAQLEETLSEYIKELFKSELKGVQQYAVDVSLDPDTAHPTLILSDDGKQVYHGDVKKNLPDKPDRFSNCLCVFGKQSFSEQSSSSGRFYFEVEVKEKTKWTLGVARESINRKENIPLSPEDGYWTIGLRNENEYKANANPPVLLSLKSQPQKVGVFVDCLEGLVSFYDVDAAALIYFFTGCSFTEKLFLYLGPCPNDGGKNSAPLILFPVKLH</sequence>
<feature type="domain" description="B30.2/SPRY" evidence="10">
    <location>
        <begin position="683"/>
        <end position="885"/>
    </location>
</feature>
<dbReference type="Pfam" id="PF13445">
    <property type="entry name" value="zf-RING_UBOX"/>
    <property type="match status" value="1"/>
</dbReference>
<evidence type="ECO:0000259" key="8">
    <source>
        <dbReference type="PROSITE" id="PS50089"/>
    </source>
</evidence>
<evidence type="ECO:0000259" key="10">
    <source>
        <dbReference type="PROSITE" id="PS50188"/>
    </source>
</evidence>
<evidence type="ECO:0000256" key="6">
    <source>
        <dbReference type="PROSITE-ProRule" id="PRU00024"/>
    </source>
</evidence>
<keyword evidence="7" id="KW-0175">Coiled coil</keyword>
<dbReference type="InterPro" id="IPR003877">
    <property type="entry name" value="SPRY_dom"/>
</dbReference>
<proteinExistence type="predicted"/>
<dbReference type="InterPro" id="IPR058030">
    <property type="entry name" value="TRIM8/14/16/25/29/45/65_CC"/>
</dbReference>
<feature type="coiled-coil region" evidence="7">
    <location>
        <begin position="253"/>
        <end position="302"/>
    </location>
</feature>
<dbReference type="InterPro" id="IPR001870">
    <property type="entry name" value="B30.2/SPRY"/>
</dbReference>
<dbReference type="Gene3D" id="3.30.40.10">
    <property type="entry name" value="Zinc/RING finger domain, C3HC4 (zinc finger)"/>
    <property type="match status" value="1"/>
</dbReference>
<feature type="domain" description="B30.2/SPRY" evidence="10">
    <location>
        <begin position="354"/>
        <end position="551"/>
    </location>
</feature>
<reference evidence="11" key="1">
    <citation type="submission" date="2025-08" db="UniProtKB">
        <authorList>
            <consortium name="Ensembl"/>
        </authorList>
    </citation>
    <scope>IDENTIFICATION</scope>
</reference>